<evidence type="ECO:0000313" key="5">
    <source>
        <dbReference type="Proteomes" id="UP000177652"/>
    </source>
</evidence>
<evidence type="ECO:0000259" key="3">
    <source>
        <dbReference type="Pfam" id="PF00294"/>
    </source>
</evidence>
<dbReference type="Pfam" id="PF00294">
    <property type="entry name" value="PfkB"/>
    <property type="match status" value="1"/>
</dbReference>
<name>A0A1F6DW40_9BACT</name>
<accession>A0A1F6DW40</accession>
<evidence type="ECO:0000256" key="2">
    <source>
        <dbReference type="ARBA" id="ARBA00022777"/>
    </source>
</evidence>
<dbReference type="GO" id="GO:0016301">
    <property type="term" value="F:kinase activity"/>
    <property type="evidence" value="ECO:0007669"/>
    <property type="project" value="UniProtKB-KW"/>
</dbReference>
<dbReference type="Proteomes" id="UP000177652">
    <property type="component" value="Unassembled WGS sequence"/>
</dbReference>
<dbReference type="AlphaFoldDB" id="A0A1F6DW40"/>
<dbReference type="InterPro" id="IPR011611">
    <property type="entry name" value="PfkB_dom"/>
</dbReference>
<dbReference type="STRING" id="1798497.A3D71_02965"/>
<sequence>MKYDFVAIGDITTDAFIKLKDAEELMNHGTRELCVRFADKVPYEEVVEVRAVGNAANAAVAAARIGLTSALIARVGDDENGRNCRSTLTGNGVADEYVETQPGLPTNYHYVLWFGAERTILVKQTKFTYSMPQFETPPKYIYLTSLGESAKDFHHEVAAYVAAHPETKLAFQPGTFQIKLGAEELKDVYAVTEMFFCNKEEAQIILKTKETDVKKLMEGIRAFGPKVVVVTDGPNGSNILDAGGMWHVPMYPDPAPPVSRTGAGDATASTTVSFIHLGLPAGEALLRGMINAASVVQGVGAQTRLLTRAEIEEWYTKKPADFQATAI</sequence>
<dbReference type="EMBL" id="MFLK01000040">
    <property type="protein sequence ID" value="OGG65649.1"/>
    <property type="molecule type" value="Genomic_DNA"/>
</dbReference>
<protein>
    <recommendedName>
        <fullName evidence="3">Carbohydrate kinase PfkB domain-containing protein</fullName>
    </recommendedName>
</protein>
<dbReference type="SUPFAM" id="SSF53613">
    <property type="entry name" value="Ribokinase-like"/>
    <property type="match status" value="1"/>
</dbReference>
<dbReference type="InterPro" id="IPR029056">
    <property type="entry name" value="Ribokinase-like"/>
</dbReference>
<dbReference type="PANTHER" id="PTHR10584">
    <property type="entry name" value="SUGAR KINASE"/>
    <property type="match status" value="1"/>
</dbReference>
<dbReference type="Gene3D" id="3.40.1190.20">
    <property type="match status" value="1"/>
</dbReference>
<keyword evidence="1" id="KW-0808">Transferase</keyword>
<gene>
    <name evidence="4" type="ORF">A3D71_02965</name>
</gene>
<reference evidence="4 5" key="1">
    <citation type="journal article" date="2016" name="Nat. Commun.">
        <title>Thousands of microbial genomes shed light on interconnected biogeochemical processes in an aquifer system.</title>
        <authorList>
            <person name="Anantharaman K."/>
            <person name="Brown C.T."/>
            <person name="Hug L.A."/>
            <person name="Sharon I."/>
            <person name="Castelle C.J."/>
            <person name="Probst A.J."/>
            <person name="Thomas B.C."/>
            <person name="Singh A."/>
            <person name="Wilkins M.J."/>
            <person name="Karaoz U."/>
            <person name="Brodie E.L."/>
            <person name="Williams K.H."/>
            <person name="Hubbard S.S."/>
            <person name="Banfield J.F."/>
        </authorList>
    </citation>
    <scope>NUCLEOTIDE SEQUENCE [LARGE SCALE GENOMIC DNA]</scope>
</reference>
<organism evidence="4 5">
    <name type="scientific">Candidatus Kaiserbacteria bacterium RIFCSPHIGHO2_02_FULL_55_20</name>
    <dbReference type="NCBI Taxonomy" id="1798497"/>
    <lineage>
        <taxon>Bacteria</taxon>
        <taxon>Candidatus Kaiseribacteriota</taxon>
    </lineage>
</organism>
<evidence type="ECO:0000313" key="4">
    <source>
        <dbReference type="EMBL" id="OGG65649.1"/>
    </source>
</evidence>
<dbReference type="PANTHER" id="PTHR10584:SF166">
    <property type="entry name" value="RIBOKINASE"/>
    <property type="match status" value="1"/>
</dbReference>
<proteinExistence type="predicted"/>
<keyword evidence="2" id="KW-0418">Kinase</keyword>
<feature type="domain" description="Carbohydrate kinase PfkB" evidence="3">
    <location>
        <begin position="41"/>
        <end position="305"/>
    </location>
</feature>
<evidence type="ECO:0000256" key="1">
    <source>
        <dbReference type="ARBA" id="ARBA00022679"/>
    </source>
</evidence>
<comment type="caution">
    <text evidence="4">The sequence shown here is derived from an EMBL/GenBank/DDBJ whole genome shotgun (WGS) entry which is preliminary data.</text>
</comment>